<protein>
    <submittedName>
        <fullName evidence="1">Uncharacterized protein</fullName>
    </submittedName>
</protein>
<sequence>MGSYWSGLRKNLTIISRRNFGGGSLMTIDELKTAIVDVCEDVEDNVLKNLVNSMLNNLFEEASKLEEPSDY</sequence>
<evidence type="ECO:0000313" key="1">
    <source>
        <dbReference type="EMBL" id="EPB68840.1"/>
    </source>
</evidence>
<reference evidence="1 2" key="1">
    <citation type="submission" date="2013-05" db="EMBL/GenBank/DDBJ databases">
        <title>Draft genome of the parasitic nematode Anyclostoma ceylanicum.</title>
        <authorList>
            <person name="Mitreva M."/>
        </authorList>
    </citation>
    <scope>NUCLEOTIDE SEQUENCE [LARGE SCALE GENOMIC DNA]</scope>
</reference>
<dbReference type="AlphaFoldDB" id="A0A0D6LA47"/>
<dbReference type="EMBL" id="KE125372">
    <property type="protein sequence ID" value="EPB68840.1"/>
    <property type="molecule type" value="Genomic_DNA"/>
</dbReference>
<gene>
    <name evidence="1" type="ORF">ANCCEY_12061</name>
</gene>
<keyword evidence="2" id="KW-1185">Reference proteome</keyword>
<organism evidence="1 2">
    <name type="scientific">Ancylostoma ceylanicum</name>
    <dbReference type="NCBI Taxonomy" id="53326"/>
    <lineage>
        <taxon>Eukaryota</taxon>
        <taxon>Metazoa</taxon>
        <taxon>Ecdysozoa</taxon>
        <taxon>Nematoda</taxon>
        <taxon>Chromadorea</taxon>
        <taxon>Rhabditida</taxon>
        <taxon>Rhabditina</taxon>
        <taxon>Rhabditomorpha</taxon>
        <taxon>Strongyloidea</taxon>
        <taxon>Ancylostomatidae</taxon>
        <taxon>Ancylostomatinae</taxon>
        <taxon>Ancylostoma</taxon>
    </lineage>
</organism>
<accession>A0A0D6LA47</accession>
<proteinExistence type="predicted"/>
<dbReference type="Proteomes" id="UP000054495">
    <property type="component" value="Unassembled WGS sequence"/>
</dbReference>
<name>A0A0D6LA47_9BILA</name>
<evidence type="ECO:0000313" key="2">
    <source>
        <dbReference type="Proteomes" id="UP000054495"/>
    </source>
</evidence>